<dbReference type="AlphaFoldDB" id="A0A7W7S7E6"/>
<accession>A0A7W7S7E6</accession>
<keyword evidence="4" id="KW-1185">Reference proteome</keyword>
<protein>
    <submittedName>
        <fullName evidence="3">SRSO17 transposase</fullName>
    </submittedName>
</protein>
<name>A0A7W7S7E6_9ACTN</name>
<dbReference type="InterPro" id="IPR012337">
    <property type="entry name" value="RNaseH-like_sf"/>
</dbReference>
<evidence type="ECO:0000313" key="2">
    <source>
        <dbReference type="EMBL" id="MBB4939288.1"/>
    </source>
</evidence>
<gene>
    <name evidence="2" type="ORF">FHR32_003593</name>
    <name evidence="3" type="ORF">FHR32_008634</name>
</gene>
<comment type="caution">
    <text evidence="3">The sequence shown here is derived from an EMBL/GenBank/DDBJ whole genome shotgun (WGS) entry which is preliminary data.</text>
</comment>
<dbReference type="EMBL" id="JACHJU010000001">
    <property type="protein sequence ID" value="MBB4939288.1"/>
    <property type="molecule type" value="Genomic_DNA"/>
</dbReference>
<sequence>MLTYASSAGHAFVNRRLYLPRSWAGDGARRAVAGVPEQVVFATKPQQVIDMLTEEMAAGTPFRYFAADSGYGRDPGLRAFCHTRQIAYVMAVPVDLPVLKLRGGTEPVGHVLDRLLAQANPGRWERRSCGNGTKGVRAYDWTAVSATLAEQRPADGHAHTIVIRRSISDPAEVEFFLAHAPTGTPVTELIGVAGARWKIEENNETGKDLLGLTQYQVRKWDGWHRHVSTVMLALAFLAVSHAHLDDHRSCPEQAFPVIGAGSEQGKGHRLRERPS</sequence>
<evidence type="ECO:0000313" key="4">
    <source>
        <dbReference type="Proteomes" id="UP000534286"/>
    </source>
</evidence>
<feature type="domain" description="Transposase IS701-like DDE" evidence="1">
    <location>
        <begin position="2"/>
        <end position="98"/>
    </location>
</feature>
<dbReference type="Pfam" id="PF13546">
    <property type="entry name" value="DDE_5"/>
    <property type="match status" value="1"/>
</dbReference>
<dbReference type="EMBL" id="JACHJU010000007">
    <property type="protein sequence ID" value="MBB4944231.1"/>
    <property type="molecule type" value="Genomic_DNA"/>
</dbReference>
<dbReference type="PANTHER" id="PTHR33627">
    <property type="entry name" value="TRANSPOSASE"/>
    <property type="match status" value="1"/>
</dbReference>
<dbReference type="SUPFAM" id="SSF53098">
    <property type="entry name" value="Ribonuclease H-like"/>
    <property type="match status" value="1"/>
</dbReference>
<dbReference type="Proteomes" id="UP000534286">
    <property type="component" value="Unassembled WGS sequence"/>
</dbReference>
<evidence type="ECO:0000313" key="3">
    <source>
        <dbReference type="EMBL" id="MBB4944231.1"/>
    </source>
</evidence>
<reference evidence="3 4" key="1">
    <citation type="submission" date="2020-08" db="EMBL/GenBank/DDBJ databases">
        <title>Sequencing the genomes of 1000 actinobacteria strains.</title>
        <authorList>
            <person name="Klenk H.-P."/>
        </authorList>
    </citation>
    <scope>NUCLEOTIDE SEQUENCE [LARGE SCALE GENOMIC DNA]</scope>
    <source>
        <strain evidence="3 4">DSM 43023</strain>
    </source>
</reference>
<dbReference type="PANTHER" id="PTHR33627:SF1">
    <property type="entry name" value="TRANSPOSASE"/>
    <property type="match status" value="1"/>
</dbReference>
<dbReference type="InterPro" id="IPR039365">
    <property type="entry name" value="IS701-like"/>
</dbReference>
<organism evidence="3 4">
    <name type="scientific">Streptosporangium album</name>
    <dbReference type="NCBI Taxonomy" id="47479"/>
    <lineage>
        <taxon>Bacteria</taxon>
        <taxon>Bacillati</taxon>
        <taxon>Actinomycetota</taxon>
        <taxon>Actinomycetes</taxon>
        <taxon>Streptosporangiales</taxon>
        <taxon>Streptosporangiaceae</taxon>
        <taxon>Streptosporangium</taxon>
    </lineage>
</organism>
<dbReference type="NCBIfam" id="NF033540">
    <property type="entry name" value="transpos_IS701"/>
    <property type="match status" value="1"/>
</dbReference>
<proteinExistence type="predicted"/>
<dbReference type="InterPro" id="IPR038721">
    <property type="entry name" value="IS701-like_DDE_dom"/>
</dbReference>
<evidence type="ECO:0000259" key="1">
    <source>
        <dbReference type="Pfam" id="PF13546"/>
    </source>
</evidence>